<dbReference type="PANTHER" id="PTHR48086:SF10">
    <property type="entry name" value="AGR155CP"/>
    <property type="match status" value="1"/>
</dbReference>
<feature type="transmembrane region" description="Helical" evidence="9">
    <location>
        <begin position="57"/>
        <end position="77"/>
    </location>
</feature>
<comment type="similarity">
    <text evidence="2 7">Belongs to the sodium:solute symporter (SSF) (TC 2.A.21) family.</text>
</comment>
<organism evidence="10 11">
    <name type="scientific">Chrysophaeum taylorii</name>
    <dbReference type="NCBI Taxonomy" id="2483200"/>
    <lineage>
        <taxon>Eukaryota</taxon>
        <taxon>Sar</taxon>
        <taxon>Stramenopiles</taxon>
        <taxon>Ochrophyta</taxon>
        <taxon>Pelagophyceae</taxon>
        <taxon>Pelagomonadales</taxon>
        <taxon>Pelagomonadaceae</taxon>
        <taxon>Chrysophaeum</taxon>
    </lineage>
</organism>
<keyword evidence="6 9" id="KW-0472">Membrane</keyword>
<feature type="transmembrane region" description="Helical" evidence="9">
    <location>
        <begin position="181"/>
        <end position="199"/>
    </location>
</feature>
<feature type="transmembrane region" description="Helical" evidence="9">
    <location>
        <begin position="15"/>
        <end position="36"/>
    </location>
</feature>
<feature type="region of interest" description="Disordered" evidence="8">
    <location>
        <begin position="564"/>
        <end position="591"/>
    </location>
</feature>
<evidence type="ECO:0000256" key="3">
    <source>
        <dbReference type="ARBA" id="ARBA00022448"/>
    </source>
</evidence>
<comment type="caution">
    <text evidence="10">The sequence shown here is derived from an EMBL/GenBank/DDBJ whole genome shotgun (WGS) entry which is preliminary data.</text>
</comment>
<evidence type="ECO:0000256" key="7">
    <source>
        <dbReference type="RuleBase" id="RU362091"/>
    </source>
</evidence>
<feature type="transmembrane region" description="Helical" evidence="9">
    <location>
        <begin position="338"/>
        <end position="358"/>
    </location>
</feature>
<dbReference type="InterPro" id="IPR038377">
    <property type="entry name" value="Na/Glc_symporter_sf"/>
</dbReference>
<reference evidence="10" key="1">
    <citation type="submission" date="2023-01" db="EMBL/GenBank/DDBJ databases">
        <title>Metagenome sequencing of chrysophaentin producing Chrysophaeum taylorii.</title>
        <authorList>
            <person name="Davison J."/>
            <person name="Bewley C."/>
        </authorList>
    </citation>
    <scope>NUCLEOTIDE SEQUENCE</scope>
    <source>
        <strain evidence="10">NIES-1699</strain>
    </source>
</reference>
<gene>
    <name evidence="10" type="ORF">CTAYLR_001142</name>
</gene>
<evidence type="ECO:0000256" key="9">
    <source>
        <dbReference type="SAM" id="Phobius"/>
    </source>
</evidence>
<keyword evidence="3" id="KW-0813">Transport</keyword>
<feature type="compositionally biased region" description="Basic and acidic residues" evidence="8">
    <location>
        <begin position="579"/>
        <end position="591"/>
    </location>
</feature>
<feature type="transmembrane region" description="Helical" evidence="9">
    <location>
        <begin position="402"/>
        <end position="424"/>
    </location>
</feature>
<dbReference type="EMBL" id="JAQMWT010000009">
    <property type="protein sequence ID" value="KAJ8614271.1"/>
    <property type="molecule type" value="Genomic_DNA"/>
</dbReference>
<evidence type="ECO:0000256" key="8">
    <source>
        <dbReference type="SAM" id="MobiDB-lite"/>
    </source>
</evidence>
<dbReference type="Gene3D" id="1.20.1730.10">
    <property type="entry name" value="Sodium/glucose cotransporter"/>
    <property type="match status" value="1"/>
</dbReference>
<feature type="transmembrane region" description="Helical" evidence="9">
    <location>
        <begin position="288"/>
        <end position="311"/>
    </location>
</feature>
<feature type="transmembrane region" description="Helical" evidence="9">
    <location>
        <begin position="379"/>
        <end position="396"/>
    </location>
</feature>
<evidence type="ECO:0000256" key="5">
    <source>
        <dbReference type="ARBA" id="ARBA00022989"/>
    </source>
</evidence>
<name>A0AAD7UP35_9STRA</name>
<feature type="transmembrane region" description="Helical" evidence="9">
    <location>
        <begin position="89"/>
        <end position="110"/>
    </location>
</feature>
<feature type="transmembrane region" description="Helical" evidence="9">
    <location>
        <begin position="211"/>
        <end position="230"/>
    </location>
</feature>
<dbReference type="AlphaFoldDB" id="A0AAD7UP35"/>
<evidence type="ECO:0000313" key="10">
    <source>
        <dbReference type="EMBL" id="KAJ8614271.1"/>
    </source>
</evidence>
<evidence type="ECO:0000256" key="6">
    <source>
        <dbReference type="ARBA" id="ARBA00023136"/>
    </source>
</evidence>
<evidence type="ECO:0008006" key="12">
    <source>
        <dbReference type="Google" id="ProtNLM"/>
    </source>
</evidence>
<comment type="subcellular location">
    <subcellularLocation>
        <location evidence="1">Membrane</location>
        <topology evidence="1">Multi-pass membrane protein</topology>
    </subcellularLocation>
</comment>
<dbReference type="PANTHER" id="PTHR48086">
    <property type="entry name" value="SODIUM/PROLINE SYMPORTER-RELATED"/>
    <property type="match status" value="1"/>
</dbReference>
<proteinExistence type="inferred from homology"/>
<dbReference type="Pfam" id="PF00474">
    <property type="entry name" value="SSF"/>
    <property type="match status" value="1"/>
</dbReference>
<feature type="transmembrane region" description="Helical" evidence="9">
    <location>
        <begin position="140"/>
        <end position="161"/>
    </location>
</feature>
<evidence type="ECO:0000256" key="1">
    <source>
        <dbReference type="ARBA" id="ARBA00004141"/>
    </source>
</evidence>
<feature type="transmembrane region" description="Helical" evidence="9">
    <location>
        <begin position="250"/>
        <end position="267"/>
    </location>
</feature>
<evidence type="ECO:0000256" key="4">
    <source>
        <dbReference type="ARBA" id="ARBA00022692"/>
    </source>
</evidence>
<evidence type="ECO:0000313" key="11">
    <source>
        <dbReference type="Proteomes" id="UP001230188"/>
    </source>
</evidence>
<accession>A0AAD7UP35</accession>
<evidence type="ECO:0000256" key="2">
    <source>
        <dbReference type="ARBA" id="ARBA00006434"/>
    </source>
</evidence>
<keyword evidence="5 9" id="KW-1133">Transmembrane helix</keyword>
<protein>
    <recommendedName>
        <fullName evidence="12">Sodium/solute symporter</fullName>
    </recommendedName>
</protein>
<dbReference type="Proteomes" id="UP001230188">
    <property type="component" value="Unassembled WGS sequence"/>
</dbReference>
<keyword evidence="11" id="KW-1185">Reference proteome</keyword>
<keyword evidence="4 9" id="KW-0812">Transmembrane</keyword>
<sequence length="591" mass="64538">MATDNEEFNVPVSDAWGVLLGILGFFAVMTVVSVFLKGDLRAILRPTDTFLSARSSASWYSIGLSYFASGMGAWIVYGTTEMGATRSLSWWGVIGYSTASSFPAMLLMFLGPKIKKRVGADAGYTATDFALARYGRLMHLHVVCISCFYMYIYMVAEFTSLSNVYATVTGKSIAGNDSKDYTTNIAVALAIMTWSYTALAGLPASIFTDKFQGVVIAAVVTMLLVATTSLKRNELSRDEFDDATGWFSKGFEALVTLYIAIASAELFNQGTWQRVWAAKSDFDMRAGFALGALFVTLVMMFFGVMGMIAYANDRDAYDSFQKLAYLSFFDLLLPLPRFWHFVTLALLTTLAASSVDTLQNGLSSVLSHDLIRHKLSANWSRIVVVVFNIAAVIQAADRFEVVPLFLVADLVCATSVGPLFAGLLDKDVDVFGIFTIPAPTELGAFAGCLAGLATVIVNGEINDVNKAVNPYTGKVYEKGFLAYFWLTNTKSNGEPYDCSLCGVKTMVTFIVVPLVSTTACFVFSKLDIYLGGDKAREPFLIVPRLDDGDTRLVTARPVVLDVYDADPKQKDKDDDDDEQPKADREVLVGDP</sequence>
<dbReference type="GO" id="GO:0005886">
    <property type="term" value="C:plasma membrane"/>
    <property type="evidence" value="ECO:0007669"/>
    <property type="project" value="TreeGrafter"/>
</dbReference>
<dbReference type="InterPro" id="IPR001734">
    <property type="entry name" value="Na/solute_symporter"/>
</dbReference>
<dbReference type="PROSITE" id="PS50283">
    <property type="entry name" value="NA_SOLUT_SYMP_3"/>
    <property type="match status" value="1"/>
</dbReference>
<dbReference type="InterPro" id="IPR050277">
    <property type="entry name" value="Sodium:Solute_Symporter"/>
</dbReference>
<dbReference type="GO" id="GO:0015606">
    <property type="term" value="F:spermidine transmembrane transporter activity"/>
    <property type="evidence" value="ECO:0007669"/>
    <property type="project" value="TreeGrafter"/>
</dbReference>